<dbReference type="InterPro" id="IPR029033">
    <property type="entry name" value="His_PPase_superfam"/>
</dbReference>
<feature type="binding site" evidence="1">
    <location>
        <begin position="21"/>
        <end position="22"/>
    </location>
    <ligand>
        <name>substrate</name>
    </ligand>
</feature>
<evidence type="ECO:0000313" key="2">
    <source>
        <dbReference type="EMBL" id="AGS72647.1"/>
    </source>
</evidence>
<dbReference type="eggNOG" id="COG0406">
    <property type="taxonomic scope" value="Bacteria"/>
</dbReference>
<gene>
    <name evidence="2" type="ORF">B446_29205</name>
</gene>
<dbReference type="PANTHER" id="PTHR48100">
    <property type="entry name" value="BROAD-SPECIFICITY PHOSPHATASE YOR283W-RELATED"/>
    <property type="match status" value="1"/>
</dbReference>
<reference evidence="3" key="1">
    <citation type="submission" date="2012-10" db="EMBL/GenBank/DDBJ databases">
        <title>The complete genome sequence of Streptomyces collinus Tu 365.</title>
        <authorList>
            <person name="Ruckert C."/>
            <person name="Szczepanowski R."/>
            <person name="Goesmann A."/>
            <person name="Pross E.K."/>
            <person name="Musiol E.M."/>
            <person name="Blin K."/>
            <person name="Wohlleben W."/>
            <person name="Puhler A."/>
            <person name="Weber T."/>
            <person name="Kalinowski J."/>
        </authorList>
    </citation>
    <scope>NUCLEOTIDE SEQUENCE [LARGE SCALE GENOMIC DNA]</scope>
    <source>
        <strain evidence="3">DSM 40733 / Tue 365</strain>
    </source>
</reference>
<dbReference type="Pfam" id="PF00300">
    <property type="entry name" value="His_Phos_1"/>
    <property type="match status" value="1"/>
</dbReference>
<dbReference type="PIRSF" id="PIRSF000709">
    <property type="entry name" value="6PFK_2-Ptase"/>
    <property type="match status" value="1"/>
</dbReference>
<dbReference type="STRING" id="1214242.B446_29205"/>
<feature type="binding site" evidence="1">
    <location>
        <position position="58"/>
    </location>
    <ligand>
        <name>substrate</name>
    </ligand>
</feature>
<evidence type="ECO:0000256" key="1">
    <source>
        <dbReference type="PIRSR" id="PIRSR613078-2"/>
    </source>
</evidence>
<sequence>MGDLFLVRHGETEWSRSGRHTGWTDLPLTGDGRAEARRLAPLLRDLDIGAAFVSPLRRARETTALAGLPDARVDADLCEWDYGGYEGVTTAEIQRTRPGWFLFTDGVAPGPPEHPGESPAQVGARADRMLGKVDAALAGTEGDVVLVAHGHFLRVLTARRLGLPPRDGAHFQLATGTLCRLGTEHGRPVVAGWNLRTTG</sequence>
<dbReference type="PATRIC" id="fig|1214242.5.peg.5982"/>
<dbReference type="AlphaFoldDB" id="S5VPY8"/>
<organism evidence="2 3">
    <name type="scientific">Streptomyces collinus (strain DSM 40733 / Tue 365)</name>
    <dbReference type="NCBI Taxonomy" id="1214242"/>
    <lineage>
        <taxon>Bacteria</taxon>
        <taxon>Bacillati</taxon>
        <taxon>Actinomycetota</taxon>
        <taxon>Actinomycetes</taxon>
        <taxon>Kitasatosporales</taxon>
        <taxon>Streptomycetaceae</taxon>
        <taxon>Streptomyces</taxon>
    </lineage>
</organism>
<dbReference type="InterPro" id="IPR013078">
    <property type="entry name" value="His_Pase_superF_clade-1"/>
</dbReference>
<dbReference type="GO" id="GO:0070297">
    <property type="term" value="P:regulation of phosphorelay signal transduction system"/>
    <property type="evidence" value="ECO:0007669"/>
    <property type="project" value="TreeGrafter"/>
</dbReference>
<reference evidence="2 3" key="2">
    <citation type="journal article" date="2013" name="J. Biotechnol.">
        <title>Complete genome sequence of the kirromycin producer Streptomyces collinus Tu 365 consisting of a linear chromosome and two linear plasmids.</title>
        <authorList>
            <person name="Ruckert C."/>
            <person name="Szczepanowski R."/>
            <person name="Albersmeier A."/>
            <person name="Goesmann A."/>
            <person name="Iftime D."/>
            <person name="Musiol E.M."/>
            <person name="Blin K."/>
            <person name="Wohlleben W."/>
            <person name="Puhler A."/>
            <person name="Kalinowski J."/>
            <person name="Weber T."/>
        </authorList>
    </citation>
    <scope>NUCLEOTIDE SEQUENCE [LARGE SCALE GENOMIC DNA]</scope>
    <source>
        <strain evidence="3">DSM 40733 / Tue 365</strain>
    </source>
</reference>
<evidence type="ECO:0000313" key="3">
    <source>
        <dbReference type="Proteomes" id="UP000015423"/>
    </source>
</evidence>
<dbReference type="KEGG" id="sci:B446_29205"/>
<dbReference type="HOGENOM" id="CLU_033323_13_1_11"/>
<dbReference type="InterPro" id="IPR050275">
    <property type="entry name" value="PGM_Phosphatase"/>
</dbReference>
<dbReference type="EMBL" id="CP006259">
    <property type="protein sequence ID" value="AGS72647.1"/>
    <property type="molecule type" value="Genomic_DNA"/>
</dbReference>
<dbReference type="SUPFAM" id="SSF53254">
    <property type="entry name" value="Phosphoglycerate mutase-like"/>
    <property type="match status" value="1"/>
</dbReference>
<keyword evidence="3" id="KW-1185">Reference proteome</keyword>
<name>S5VPY8_STRC3</name>
<dbReference type="Proteomes" id="UP000015423">
    <property type="component" value="Chromosome"/>
</dbReference>
<dbReference type="SMART" id="SM00855">
    <property type="entry name" value="PGAM"/>
    <property type="match status" value="1"/>
</dbReference>
<dbReference type="CDD" id="cd07067">
    <property type="entry name" value="HP_PGM_like"/>
    <property type="match status" value="1"/>
</dbReference>
<protein>
    <submittedName>
        <fullName evidence="2">Phosphatase</fullName>
    </submittedName>
</protein>
<proteinExistence type="predicted"/>
<accession>S5VPY8</accession>
<dbReference type="RefSeq" id="WP_020943057.1">
    <property type="nucleotide sequence ID" value="NC_021985.1"/>
</dbReference>
<dbReference type="Gene3D" id="3.40.50.1240">
    <property type="entry name" value="Phosphoglycerate mutase-like"/>
    <property type="match status" value="1"/>
</dbReference>
<dbReference type="GO" id="GO:0101006">
    <property type="term" value="F:protein histidine phosphatase activity"/>
    <property type="evidence" value="ECO:0007669"/>
    <property type="project" value="TreeGrafter"/>
</dbReference>
<dbReference type="PANTHER" id="PTHR48100:SF15">
    <property type="entry name" value="SEDOHEPTULOSE 1,7-BISPHOSPHATASE"/>
    <property type="match status" value="1"/>
</dbReference>